<reference evidence="4" key="1">
    <citation type="submission" date="2021-02" db="EMBL/GenBank/DDBJ databases">
        <authorList>
            <person name="Nowell W R."/>
        </authorList>
    </citation>
    <scope>NUCLEOTIDE SEQUENCE</scope>
</reference>
<protein>
    <recommendedName>
        <fullName evidence="3">CUB domain-containing protein</fullName>
    </recommendedName>
</protein>
<dbReference type="CDD" id="cd00041">
    <property type="entry name" value="CUB"/>
    <property type="match status" value="1"/>
</dbReference>
<dbReference type="Proteomes" id="UP000663881">
    <property type="component" value="Unassembled WGS sequence"/>
</dbReference>
<name>A0A818FN98_9BILA</name>
<sequence length="305" mass="34299">MLLPAILWARSTGSKFSSPNMDKSCDKTIILDGDKLPGTYFSLSSGNYAQNLNCILTIKGQTSNQRIVIVIDKMDIACSGDKLVIYDGKIDQGTILNKNQSQQCGKNKYYLRTVNSNTAVFQFISNTDGKVGSGFQVMAAINFPVNTCSRGEGLYRCRNNYCISNLFNCDDRNWCGDDTQMKICAKWEKCCSDLLKYIEQDTGDKSNEMYDQYIVILSQVKKSHDEEKKNHKQKAAFIKDSNIASTSNSTIIKGIKRRGRPRKKCTEFTQQHHCNNPEIQNNILSLQSVIKMGSCIFDSEDSGEE</sequence>
<dbReference type="InterPro" id="IPR000859">
    <property type="entry name" value="CUB_dom"/>
</dbReference>
<evidence type="ECO:0000313" key="4">
    <source>
        <dbReference type="EMBL" id="CAF3478437.1"/>
    </source>
</evidence>
<evidence type="ECO:0000313" key="5">
    <source>
        <dbReference type="Proteomes" id="UP000663881"/>
    </source>
</evidence>
<dbReference type="PANTHER" id="PTHR24652:SF69">
    <property type="entry name" value="CUB DOMAIN-CONTAINING PROTEIN"/>
    <property type="match status" value="1"/>
</dbReference>
<dbReference type="Gene3D" id="2.60.120.290">
    <property type="entry name" value="Spermadhesin, CUB domain"/>
    <property type="match status" value="1"/>
</dbReference>
<dbReference type="InterPro" id="IPR042333">
    <property type="entry name" value="LRAD2/Mig-13-like"/>
</dbReference>
<accession>A0A818FN98</accession>
<keyword evidence="1 2" id="KW-1015">Disulfide bond</keyword>
<proteinExistence type="predicted"/>
<dbReference type="SMART" id="SM00042">
    <property type="entry name" value="CUB"/>
    <property type="match status" value="1"/>
</dbReference>
<dbReference type="InterPro" id="IPR035914">
    <property type="entry name" value="Sperma_CUB_dom_sf"/>
</dbReference>
<feature type="domain" description="CUB" evidence="3">
    <location>
        <begin position="25"/>
        <end position="142"/>
    </location>
</feature>
<dbReference type="SUPFAM" id="SSF49854">
    <property type="entry name" value="Spermadhesin, CUB domain"/>
    <property type="match status" value="1"/>
</dbReference>
<gene>
    <name evidence="4" type="ORF">OKA104_LOCUS170</name>
</gene>
<evidence type="ECO:0000259" key="3">
    <source>
        <dbReference type="PROSITE" id="PS01180"/>
    </source>
</evidence>
<dbReference type="AlphaFoldDB" id="A0A818FN98"/>
<feature type="disulfide bond" evidence="2">
    <location>
        <begin position="157"/>
        <end position="175"/>
    </location>
</feature>
<dbReference type="PROSITE" id="PS01180">
    <property type="entry name" value="CUB"/>
    <property type="match status" value="1"/>
</dbReference>
<dbReference type="PROSITE" id="PS50068">
    <property type="entry name" value="LDLRA_2"/>
    <property type="match status" value="1"/>
</dbReference>
<comment type="caution">
    <text evidence="2">Lacks conserved residue(s) required for the propagation of feature annotation.</text>
</comment>
<dbReference type="EMBL" id="CAJOAY010000003">
    <property type="protein sequence ID" value="CAF3478437.1"/>
    <property type="molecule type" value="Genomic_DNA"/>
</dbReference>
<dbReference type="PANTHER" id="PTHR24652">
    <property type="entry name" value="LOW-DENSITY LIPOPROTEIN RECEPTOR CLASS A DOMAIN-CONTAINING PROTEIN 2"/>
    <property type="match status" value="1"/>
</dbReference>
<evidence type="ECO:0000256" key="2">
    <source>
        <dbReference type="PROSITE-ProRule" id="PRU00124"/>
    </source>
</evidence>
<evidence type="ECO:0000256" key="1">
    <source>
        <dbReference type="ARBA" id="ARBA00023157"/>
    </source>
</evidence>
<dbReference type="InterPro" id="IPR002172">
    <property type="entry name" value="LDrepeatLR_classA_rpt"/>
</dbReference>
<feature type="disulfide bond" evidence="2">
    <location>
        <begin position="169"/>
        <end position="184"/>
    </location>
</feature>
<organism evidence="4 5">
    <name type="scientific">Adineta steineri</name>
    <dbReference type="NCBI Taxonomy" id="433720"/>
    <lineage>
        <taxon>Eukaryota</taxon>
        <taxon>Metazoa</taxon>
        <taxon>Spiralia</taxon>
        <taxon>Gnathifera</taxon>
        <taxon>Rotifera</taxon>
        <taxon>Eurotatoria</taxon>
        <taxon>Bdelloidea</taxon>
        <taxon>Adinetida</taxon>
        <taxon>Adinetidae</taxon>
        <taxon>Adineta</taxon>
    </lineage>
</organism>
<comment type="caution">
    <text evidence="4">The sequence shown here is derived from an EMBL/GenBank/DDBJ whole genome shotgun (WGS) entry which is preliminary data.</text>
</comment>